<evidence type="ECO:0000313" key="2">
    <source>
        <dbReference type="WBParaSite" id="RSKR_0000956550.1"/>
    </source>
</evidence>
<dbReference type="Proteomes" id="UP000095286">
    <property type="component" value="Unplaced"/>
</dbReference>
<proteinExistence type="predicted"/>
<protein>
    <submittedName>
        <fullName evidence="2">Dolichyl-P-Glc:Glc2Man9GlcNAc2-PP-dolichol alpha-1,2-glucosyltransferase</fullName>
    </submittedName>
</protein>
<organism evidence="1 2">
    <name type="scientific">Rhabditophanes sp. KR3021</name>
    <dbReference type="NCBI Taxonomy" id="114890"/>
    <lineage>
        <taxon>Eukaryota</taxon>
        <taxon>Metazoa</taxon>
        <taxon>Ecdysozoa</taxon>
        <taxon>Nematoda</taxon>
        <taxon>Chromadorea</taxon>
        <taxon>Rhabditida</taxon>
        <taxon>Tylenchina</taxon>
        <taxon>Panagrolaimomorpha</taxon>
        <taxon>Strongyloidoidea</taxon>
        <taxon>Alloionematidae</taxon>
        <taxon>Rhabditophanes</taxon>
    </lineage>
</organism>
<accession>A0AC35UAV1</accession>
<name>A0AC35UAV1_9BILA</name>
<evidence type="ECO:0000313" key="1">
    <source>
        <dbReference type="Proteomes" id="UP000095286"/>
    </source>
</evidence>
<reference evidence="2" key="1">
    <citation type="submission" date="2016-11" db="UniProtKB">
        <authorList>
            <consortium name="WormBaseParasite"/>
        </authorList>
    </citation>
    <scope>IDENTIFICATION</scope>
    <source>
        <strain evidence="2">KR3021</strain>
    </source>
</reference>
<dbReference type="WBParaSite" id="RSKR_0000956550.1">
    <property type="protein sequence ID" value="RSKR_0000956550.1"/>
    <property type="gene ID" value="RSKR_0000956550"/>
</dbReference>
<sequence>LLPIPAIKFIVSLINNVVPEPYMDEIFHISQTRKYCNGDFSWNPMITTPPALYLLSLPFFCNKERFFNSMLYSLAKKLFIESKFETVLTSFTIITLPVLFQSTTLFYTDLLSLVSVFLAFSSKQTSATVFFAIALLTRQTNIVWVLFYLGVQGVTSFNFKKPFYSAFELLRKNILILVLIFSSVYYVIFYNDAKIVLGDHKAHKPVLHLPQLAYFMVFCTASSVPIVIENFSKTFSFIKRYWFTAIALNIAFLIAVHQFTYAHPYLLADNRHYTFYIWRKIIMRNQNMKYYLTPIYVYCTMFVLSMVKKISVLIVLGAFVSTALCIVPAGLLEFRYFIIPYILWRISFRTKNKITLIAELLLTALINVFVIYMFLKKPFVWPSEPNQLQRFMW</sequence>